<dbReference type="EMBL" id="JAPDRK010000017">
    <property type="protein sequence ID" value="KAJ9605089.1"/>
    <property type="molecule type" value="Genomic_DNA"/>
</dbReference>
<keyword evidence="3 6" id="KW-1133">Transmembrane helix</keyword>
<comment type="subcellular location">
    <subcellularLocation>
        <location evidence="1">Endomembrane system</location>
        <topology evidence="1">Multi-pass membrane protein</topology>
    </subcellularLocation>
</comment>
<dbReference type="GO" id="GO:0005886">
    <property type="term" value="C:plasma membrane"/>
    <property type="evidence" value="ECO:0007669"/>
    <property type="project" value="TreeGrafter"/>
</dbReference>
<evidence type="ECO:0000256" key="6">
    <source>
        <dbReference type="SAM" id="Phobius"/>
    </source>
</evidence>
<evidence type="ECO:0000256" key="5">
    <source>
        <dbReference type="SAM" id="MobiDB-lite"/>
    </source>
</evidence>
<dbReference type="InterPro" id="IPR050911">
    <property type="entry name" value="DRAM/TMEM150_Autophagy_Mod"/>
</dbReference>
<dbReference type="InterPro" id="IPR019402">
    <property type="entry name" value="CWH43_N"/>
</dbReference>
<dbReference type="Pfam" id="PF10277">
    <property type="entry name" value="Frag1"/>
    <property type="match status" value="1"/>
</dbReference>
<evidence type="ECO:0000313" key="8">
    <source>
        <dbReference type="EMBL" id="KAJ9605089.1"/>
    </source>
</evidence>
<keyword evidence="2 6" id="KW-0812">Transmembrane</keyword>
<dbReference type="PANTHER" id="PTHR21324">
    <property type="entry name" value="FASTING-INDUCIBLE INTEGRAL MEMBRANE PROTEIN TM6P1-RELATED"/>
    <property type="match status" value="1"/>
</dbReference>
<keyword evidence="9" id="KW-1185">Reference proteome</keyword>
<dbReference type="Proteomes" id="UP001172673">
    <property type="component" value="Unassembled WGS sequence"/>
</dbReference>
<dbReference type="AlphaFoldDB" id="A0AA39CEB5"/>
<gene>
    <name evidence="8" type="ORF">H2200_010479</name>
</gene>
<evidence type="ECO:0000259" key="7">
    <source>
        <dbReference type="Pfam" id="PF10277"/>
    </source>
</evidence>
<evidence type="ECO:0000256" key="2">
    <source>
        <dbReference type="ARBA" id="ARBA00022692"/>
    </source>
</evidence>
<feature type="transmembrane region" description="Helical" evidence="6">
    <location>
        <begin position="139"/>
        <end position="156"/>
    </location>
</feature>
<accession>A0AA39CEB5</accession>
<name>A0AA39CEB5_9EURO</name>
<comment type="caution">
    <text evidence="8">The sequence shown here is derived from an EMBL/GenBank/DDBJ whole genome shotgun (WGS) entry which is preliminary data.</text>
</comment>
<dbReference type="GO" id="GO:0012505">
    <property type="term" value="C:endomembrane system"/>
    <property type="evidence" value="ECO:0007669"/>
    <property type="project" value="UniProtKB-SubCell"/>
</dbReference>
<keyword evidence="4 6" id="KW-0472">Membrane</keyword>
<feature type="transmembrane region" description="Helical" evidence="6">
    <location>
        <begin position="176"/>
        <end position="197"/>
    </location>
</feature>
<feature type="transmembrane region" description="Helical" evidence="6">
    <location>
        <begin position="106"/>
        <end position="127"/>
    </location>
</feature>
<dbReference type="PANTHER" id="PTHR21324:SF2">
    <property type="entry name" value="EG:22E5.9 PROTEIN"/>
    <property type="match status" value="1"/>
</dbReference>
<sequence length="334" mass="37898">MVQWSKYDRWWLSAWIFPLISALVWLGMLLAMFGTWEAEGSPHYPSMDPDQHIAYISDIGAFGLKPLFQTGAVLTTIFLDLGFVAERWLRHYGRLAPNTSRVQSTLSSISIFFAILGTCGLILLSNFDTYHHDRLHDGFLLLFLAGYILSAIFLCAEYQRLGIHYRQHRILRLSFWIKLAFIIVEVALAIVFAATAWNGHQDVAAVFEWIVALIFTFYVLSFLLDLWPSVRHKHHVPQGWREQEEARLEKMAERNNGGLPPSNQDPAPVISEPNQGTYQNTTDGLYYDQAIGNYRGTYVTGGPGSHLQNASAQYPPAHNDLGKQKKRGVGPLRF</sequence>
<proteinExistence type="predicted"/>
<evidence type="ECO:0000256" key="1">
    <source>
        <dbReference type="ARBA" id="ARBA00004127"/>
    </source>
</evidence>
<organism evidence="8 9">
    <name type="scientific">Cladophialophora chaetospira</name>
    <dbReference type="NCBI Taxonomy" id="386627"/>
    <lineage>
        <taxon>Eukaryota</taxon>
        <taxon>Fungi</taxon>
        <taxon>Dikarya</taxon>
        <taxon>Ascomycota</taxon>
        <taxon>Pezizomycotina</taxon>
        <taxon>Eurotiomycetes</taxon>
        <taxon>Chaetothyriomycetidae</taxon>
        <taxon>Chaetothyriales</taxon>
        <taxon>Herpotrichiellaceae</taxon>
        <taxon>Cladophialophora</taxon>
    </lineage>
</organism>
<feature type="transmembrane region" description="Helical" evidence="6">
    <location>
        <begin position="12"/>
        <end position="36"/>
    </location>
</feature>
<feature type="transmembrane region" description="Helical" evidence="6">
    <location>
        <begin position="67"/>
        <end position="85"/>
    </location>
</feature>
<feature type="transmembrane region" description="Helical" evidence="6">
    <location>
        <begin position="203"/>
        <end position="224"/>
    </location>
</feature>
<evidence type="ECO:0000313" key="9">
    <source>
        <dbReference type="Proteomes" id="UP001172673"/>
    </source>
</evidence>
<evidence type="ECO:0000256" key="3">
    <source>
        <dbReference type="ARBA" id="ARBA00022989"/>
    </source>
</evidence>
<reference evidence="8" key="1">
    <citation type="submission" date="2022-10" db="EMBL/GenBank/DDBJ databases">
        <title>Culturing micro-colonial fungi from biological soil crusts in the Mojave desert and describing Neophaeococcomyces mojavensis, and introducing the new genera and species Taxawa tesnikishii.</title>
        <authorList>
            <person name="Kurbessoian T."/>
            <person name="Stajich J.E."/>
        </authorList>
    </citation>
    <scope>NUCLEOTIDE SEQUENCE</scope>
    <source>
        <strain evidence="8">TK_41</strain>
    </source>
</reference>
<protein>
    <recommendedName>
        <fullName evidence="7">CWH43-like N-terminal domain-containing protein</fullName>
    </recommendedName>
</protein>
<feature type="domain" description="CWH43-like N-terminal" evidence="7">
    <location>
        <begin position="14"/>
        <end position="228"/>
    </location>
</feature>
<evidence type="ECO:0000256" key="4">
    <source>
        <dbReference type="ARBA" id="ARBA00023136"/>
    </source>
</evidence>
<feature type="region of interest" description="Disordered" evidence="5">
    <location>
        <begin position="302"/>
        <end position="334"/>
    </location>
</feature>
<feature type="region of interest" description="Disordered" evidence="5">
    <location>
        <begin position="254"/>
        <end position="275"/>
    </location>
</feature>